<evidence type="ECO:0000313" key="3">
    <source>
        <dbReference type="Proteomes" id="UP001381693"/>
    </source>
</evidence>
<feature type="region of interest" description="Disordered" evidence="1">
    <location>
        <begin position="52"/>
        <end position="107"/>
    </location>
</feature>
<protein>
    <submittedName>
        <fullName evidence="2">Potassium channel, subfamily T, member 2</fullName>
    </submittedName>
</protein>
<feature type="compositionally biased region" description="Polar residues" evidence="1">
    <location>
        <begin position="88"/>
        <end position="100"/>
    </location>
</feature>
<dbReference type="Proteomes" id="UP001381693">
    <property type="component" value="Unassembled WGS sequence"/>
</dbReference>
<dbReference type="EMBL" id="JAXCGZ010017397">
    <property type="protein sequence ID" value="KAK7068168.1"/>
    <property type="molecule type" value="Genomic_DNA"/>
</dbReference>
<accession>A0AAN8ZY48</accession>
<evidence type="ECO:0000313" key="2">
    <source>
        <dbReference type="EMBL" id="KAK7068168.1"/>
    </source>
</evidence>
<keyword evidence="2" id="KW-0406">Ion transport</keyword>
<evidence type="ECO:0000256" key="1">
    <source>
        <dbReference type="SAM" id="MobiDB-lite"/>
    </source>
</evidence>
<reference evidence="2 3" key="1">
    <citation type="submission" date="2023-11" db="EMBL/GenBank/DDBJ databases">
        <title>Halocaridina rubra genome assembly.</title>
        <authorList>
            <person name="Smith C."/>
        </authorList>
    </citation>
    <scope>NUCLEOTIDE SEQUENCE [LARGE SCALE GENOMIC DNA]</scope>
    <source>
        <strain evidence="2">EP-1</strain>
        <tissue evidence="2">Whole</tissue>
    </source>
</reference>
<gene>
    <name evidence="2" type="primary">KCNT2_1</name>
    <name evidence="2" type="ORF">SK128_014067</name>
</gene>
<name>A0AAN8ZY48_HALRR</name>
<keyword evidence="2" id="KW-0407">Ion channel</keyword>
<organism evidence="2 3">
    <name type="scientific">Halocaridina rubra</name>
    <name type="common">Hawaiian red shrimp</name>
    <dbReference type="NCBI Taxonomy" id="373956"/>
    <lineage>
        <taxon>Eukaryota</taxon>
        <taxon>Metazoa</taxon>
        <taxon>Ecdysozoa</taxon>
        <taxon>Arthropoda</taxon>
        <taxon>Crustacea</taxon>
        <taxon>Multicrustacea</taxon>
        <taxon>Malacostraca</taxon>
        <taxon>Eumalacostraca</taxon>
        <taxon>Eucarida</taxon>
        <taxon>Decapoda</taxon>
        <taxon>Pleocyemata</taxon>
        <taxon>Caridea</taxon>
        <taxon>Atyoidea</taxon>
        <taxon>Atyidae</taxon>
        <taxon>Halocaridina</taxon>
    </lineage>
</organism>
<dbReference type="GO" id="GO:0034220">
    <property type="term" value="P:monoatomic ion transmembrane transport"/>
    <property type="evidence" value="ECO:0007669"/>
    <property type="project" value="UniProtKB-KW"/>
</dbReference>
<proteinExistence type="predicted"/>
<sequence length="193" mass="21514">MQSLALPPEDYDDVSEKRNSLSFVIINPSCDLKLEEGDIVYLIRPSPFSAQKTFERHNSRRKSNISLCDTRRRSTTFTRPPPLTTAPKSNSLSLPDSPQISPGPVLGSPVESLHVPISPPTGYVRGRSNSLRVDDILMRRSNSLRFGLEATRKINSFEELGINPIMPLTRDERTGSIKIPINGSIGVEVWNMI</sequence>
<keyword evidence="3" id="KW-1185">Reference proteome</keyword>
<keyword evidence="2" id="KW-0813">Transport</keyword>
<comment type="caution">
    <text evidence="2">The sequence shown here is derived from an EMBL/GenBank/DDBJ whole genome shotgun (WGS) entry which is preliminary data.</text>
</comment>
<dbReference type="AlphaFoldDB" id="A0AAN8ZY48"/>